<dbReference type="EMBL" id="CP060784">
    <property type="protein sequence ID" value="QNP52729.1"/>
    <property type="molecule type" value="Genomic_DNA"/>
</dbReference>
<evidence type="ECO:0000313" key="1">
    <source>
        <dbReference type="EMBL" id="QNP52729.1"/>
    </source>
</evidence>
<sequence length="212" mass="23472">MRTTLRFNYLVRPSEVQSLLKVSQDGQQVAFDIAATEPDSTVSVTLTQSLRPGNPLQLEVAPGLRAVGSDQPTQKPLIAQAAVPSQETLLVHEATGALVEGEPVITVLTSQPVVASEVERLLTVQPAATYSVEALESGFKLKGNFDVDKTYHLGLGTGIRGLWADSWRRRFRSRFRLWMSGPVWRLPTATRLCTSMPWGRAIWGCGCRRWRK</sequence>
<proteinExistence type="predicted"/>
<reference evidence="1 2" key="1">
    <citation type="submission" date="2020-08" db="EMBL/GenBank/DDBJ databases">
        <title>Genome sequence of Hymenobacter qilianensis JCM 19763T.</title>
        <authorList>
            <person name="Hyun D.-W."/>
            <person name="Bae J.-W."/>
        </authorList>
    </citation>
    <scope>NUCLEOTIDE SEQUENCE [LARGE SCALE GENOMIC DNA]</scope>
    <source>
        <strain evidence="1 2">JCM 19763</strain>
    </source>
</reference>
<organism evidence="1 2">
    <name type="scientific">Hymenobacter qilianensis</name>
    <dbReference type="NCBI Taxonomy" id="1385715"/>
    <lineage>
        <taxon>Bacteria</taxon>
        <taxon>Pseudomonadati</taxon>
        <taxon>Bacteroidota</taxon>
        <taxon>Cytophagia</taxon>
        <taxon>Cytophagales</taxon>
        <taxon>Hymenobacteraceae</taxon>
        <taxon>Hymenobacter</taxon>
    </lineage>
</organism>
<dbReference type="Proteomes" id="UP000516093">
    <property type="component" value="Chromosome"/>
</dbReference>
<keyword evidence="2" id="KW-1185">Reference proteome</keyword>
<evidence type="ECO:0000313" key="2">
    <source>
        <dbReference type="Proteomes" id="UP000516093"/>
    </source>
</evidence>
<dbReference type="RefSeq" id="WP_187732970.1">
    <property type="nucleotide sequence ID" value="NZ_CP060784.1"/>
</dbReference>
<gene>
    <name evidence="1" type="ORF">H9L05_02990</name>
</gene>
<dbReference type="KEGG" id="hqi:H9L05_02990"/>
<protein>
    <submittedName>
        <fullName evidence="1">Uncharacterized protein</fullName>
    </submittedName>
</protein>
<accession>A0A7H0GWR3</accession>
<dbReference type="AlphaFoldDB" id="A0A7H0GWR3"/>
<name>A0A7H0GWR3_9BACT</name>